<reference evidence="2" key="2">
    <citation type="submission" date="2020-09" db="EMBL/GenBank/DDBJ databases">
        <authorList>
            <person name="Sun Q."/>
            <person name="Kim S."/>
        </authorList>
    </citation>
    <scope>NUCLEOTIDE SEQUENCE</scope>
    <source>
        <strain evidence="2">KCTC 12870</strain>
    </source>
</reference>
<dbReference type="AlphaFoldDB" id="A0A8J3GCM0"/>
<evidence type="ECO:0000256" key="1">
    <source>
        <dbReference type="SAM" id="Phobius"/>
    </source>
</evidence>
<keyword evidence="1" id="KW-0812">Transmembrane</keyword>
<reference evidence="2" key="1">
    <citation type="journal article" date="2014" name="Int. J. Syst. Evol. Microbiol.">
        <title>Complete genome sequence of Corynebacterium casei LMG S-19264T (=DSM 44701T), isolated from a smear-ripened cheese.</title>
        <authorList>
            <consortium name="US DOE Joint Genome Institute (JGI-PGF)"/>
            <person name="Walter F."/>
            <person name="Albersmeier A."/>
            <person name="Kalinowski J."/>
            <person name="Ruckert C."/>
        </authorList>
    </citation>
    <scope>NUCLEOTIDE SEQUENCE</scope>
    <source>
        <strain evidence="2">KCTC 12870</strain>
    </source>
</reference>
<accession>A0A8J3GCM0</accession>
<name>A0A8J3GCM0_9BACT</name>
<gene>
    <name evidence="2" type="ORF">GCM10007047_01480</name>
</gene>
<evidence type="ECO:0000313" key="2">
    <source>
        <dbReference type="EMBL" id="GHB90441.1"/>
    </source>
</evidence>
<dbReference type="Proteomes" id="UP000642829">
    <property type="component" value="Unassembled WGS sequence"/>
</dbReference>
<organism evidence="2 3">
    <name type="scientific">Cerasicoccus arenae</name>
    <dbReference type="NCBI Taxonomy" id="424488"/>
    <lineage>
        <taxon>Bacteria</taxon>
        <taxon>Pseudomonadati</taxon>
        <taxon>Verrucomicrobiota</taxon>
        <taxon>Opitutia</taxon>
        <taxon>Puniceicoccales</taxon>
        <taxon>Cerasicoccaceae</taxon>
        <taxon>Cerasicoccus</taxon>
    </lineage>
</organism>
<sequence length="461" mass="52243">MIKKHPYLFVLLACALMLIAGVTIWIVSDEEPLDYSSMNVEIGPEDAAINGYTKLREVTEGMEWEMGRLEADDWDEWVDINPFYPYEKPLTVDEIQVMLATNQANMDAISDALSMELFLFDQEPTYERFIPESKHILSYIEMRALQARIVAIDGNPAGALNSLLETALNVKQFQKAKGGVVNLVIATAAHKIVNNEIAYLVSHYSLPDLVLQEVLARYPRNEDSQTSLTYALQCEFQFCLSVLTAIEGDADNLDYAIGTSNEYPRPLRMLAYKPNTTRNSFYRLYELLIAQSTLPIEQHDYSFFDNLEHKDLFKMLRSGNFVGESMHHILIPAIQTLTNLLAKLDFLSECTYLYLVIRLYQLEHGTLPPTLDALVPAYIDAVPLDPFDGKPIRYNPARAIIYSVGNDFIDAGGSSYPSRFDHNAADFIDRYDSNEIAEWDNTEPTFHIRFDVEPAAASPSE</sequence>
<dbReference type="EMBL" id="BMXG01000001">
    <property type="protein sequence ID" value="GHB90441.1"/>
    <property type="molecule type" value="Genomic_DNA"/>
</dbReference>
<keyword evidence="1" id="KW-1133">Transmembrane helix</keyword>
<evidence type="ECO:0000313" key="3">
    <source>
        <dbReference type="Proteomes" id="UP000642829"/>
    </source>
</evidence>
<feature type="transmembrane region" description="Helical" evidence="1">
    <location>
        <begin position="7"/>
        <end position="27"/>
    </location>
</feature>
<comment type="caution">
    <text evidence="2">The sequence shown here is derived from an EMBL/GenBank/DDBJ whole genome shotgun (WGS) entry which is preliminary data.</text>
</comment>
<keyword evidence="3" id="KW-1185">Reference proteome</keyword>
<protein>
    <submittedName>
        <fullName evidence="2">Uncharacterized protein</fullName>
    </submittedName>
</protein>
<proteinExistence type="predicted"/>
<dbReference type="RefSeq" id="WP_189510827.1">
    <property type="nucleotide sequence ID" value="NZ_BMXG01000001.1"/>
</dbReference>
<keyword evidence="1" id="KW-0472">Membrane</keyword>